<protein>
    <submittedName>
        <fullName evidence="3">Uncharacterized protein</fullName>
    </submittedName>
</protein>
<organism evidence="3 4">
    <name type="scientific">Polypedilum vanderplanki</name>
    <name type="common">Sleeping chironomid midge</name>
    <dbReference type="NCBI Taxonomy" id="319348"/>
    <lineage>
        <taxon>Eukaryota</taxon>
        <taxon>Metazoa</taxon>
        <taxon>Ecdysozoa</taxon>
        <taxon>Arthropoda</taxon>
        <taxon>Hexapoda</taxon>
        <taxon>Insecta</taxon>
        <taxon>Pterygota</taxon>
        <taxon>Neoptera</taxon>
        <taxon>Endopterygota</taxon>
        <taxon>Diptera</taxon>
        <taxon>Nematocera</taxon>
        <taxon>Chironomoidea</taxon>
        <taxon>Chironomidae</taxon>
        <taxon>Chironominae</taxon>
        <taxon>Polypedilum</taxon>
        <taxon>Polypedilum</taxon>
    </lineage>
</organism>
<evidence type="ECO:0000256" key="2">
    <source>
        <dbReference type="SAM" id="Phobius"/>
    </source>
</evidence>
<feature type="region of interest" description="Disordered" evidence="1">
    <location>
        <begin position="1"/>
        <end position="30"/>
    </location>
</feature>
<keyword evidence="2" id="KW-0812">Transmembrane</keyword>
<accession>A0A9J6CKB3</accession>
<keyword evidence="2" id="KW-1133">Transmembrane helix</keyword>
<comment type="caution">
    <text evidence="3">The sequence shown here is derived from an EMBL/GenBank/DDBJ whole genome shotgun (WGS) entry which is preliminary data.</text>
</comment>
<name>A0A9J6CKB3_POLVA</name>
<keyword evidence="4" id="KW-1185">Reference proteome</keyword>
<evidence type="ECO:0000256" key="1">
    <source>
        <dbReference type="SAM" id="MobiDB-lite"/>
    </source>
</evidence>
<dbReference type="EMBL" id="JADBJN010000001">
    <property type="protein sequence ID" value="KAG5682014.1"/>
    <property type="molecule type" value="Genomic_DNA"/>
</dbReference>
<dbReference type="AlphaFoldDB" id="A0A9J6CKB3"/>
<feature type="compositionally biased region" description="Low complexity" evidence="1">
    <location>
        <begin position="1"/>
        <end position="21"/>
    </location>
</feature>
<evidence type="ECO:0000313" key="4">
    <source>
        <dbReference type="Proteomes" id="UP001107558"/>
    </source>
</evidence>
<evidence type="ECO:0000313" key="3">
    <source>
        <dbReference type="EMBL" id="KAG5682014.1"/>
    </source>
</evidence>
<dbReference type="Proteomes" id="UP001107558">
    <property type="component" value="Chromosome 1"/>
</dbReference>
<feature type="transmembrane region" description="Helical" evidence="2">
    <location>
        <begin position="168"/>
        <end position="189"/>
    </location>
</feature>
<gene>
    <name evidence="3" type="ORF">PVAND_011408</name>
</gene>
<reference evidence="3" key="1">
    <citation type="submission" date="2021-03" db="EMBL/GenBank/DDBJ databases">
        <title>Chromosome level genome of the anhydrobiotic midge Polypedilum vanderplanki.</title>
        <authorList>
            <person name="Yoshida Y."/>
            <person name="Kikawada T."/>
            <person name="Gusev O."/>
        </authorList>
    </citation>
    <scope>NUCLEOTIDE SEQUENCE</scope>
    <source>
        <strain evidence="3">NIAS01</strain>
        <tissue evidence="3">Whole body or cell culture</tissue>
    </source>
</reference>
<sequence length="192" mass="22525">MGSESNCNNTQNNNDYYTNEDVSSSRQSTATSQYYNVHSDNSVKNNINNSWNTLQDGSEIRQNQEMNEQMIRNNNDKSKNYSQTQLQQQPQQWSFPGNSYQRFYNDNYGIILSSNSSQQHNESIMPSSSSTVVENQSYLSSHQMQTQHLKRVYYQGLHVTKLFYPYPYYFLIFIFLLQIQIVSVPIGHFKKF</sequence>
<keyword evidence="2" id="KW-0472">Membrane</keyword>
<dbReference type="OrthoDB" id="10617540at2759"/>
<proteinExistence type="predicted"/>